<evidence type="ECO:0000313" key="4">
    <source>
        <dbReference type="EMBL" id="KAF9730203.1"/>
    </source>
</evidence>
<dbReference type="Pfam" id="PF01633">
    <property type="entry name" value="Choline_kinase"/>
    <property type="match status" value="1"/>
</dbReference>
<evidence type="ECO:0000313" key="5">
    <source>
        <dbReference type="Proteomes" id="UP000756921"/>
    </source>
</evidence>
<accession>A0A9P6G7K7</accession>
<dbReference type="EC" id="2.7.1.82" evidence="3"/>
<dbReference type="PANTHER" id="PTHR22603">
    <property type="entry name" value="CHOLINE/ETHANOALAMINE KINASE"/>
    <property type="match status" value="1"/>
</dbReference>
<dbReference type="InterPro" id="IPR011009">
    <property type="entry name" value="Kinase-like_dom_sf"/>
</dbReference>
<comment type="similarity">
    <text evidence="2">Belongs to the choline/ethanolamine kinase family.</text>
</comment>
<protein>
    <recommendedName>
        <fullName evidence="3">ethanolamine kinase</fullName>
        <ecNumber evidence="3">2.7.1.82</ecNumber>
    </recommendedName>
</protein>
<evidence type="ECO:0000256" key="2">
    <source>
        <dbReference type="ARBA" id="ARBA00038211"/>
    </source>
</evidence>
<dbReference type="PANTHER" id="PTHR22603:SF66">
    <property type="entry name" value="ETHANOLAMINE KINASE"/>
    <property type="match status" value="1"/>
</dbReference>
<proteinExistence type="inferred from homology"/>
<sequence length="253" mass="27921">MQSYSLLARHGLDPTLHARFENGVLYKSIRGSVCAPADLRRPELWREVAERLGEWHVTLPISSISSISPAPAQLSAHNKRASLVDMAQLTLSKPNSNVWTTMQKWILALPTSTIEQSIRRGQLMTELESVTKLLGDMPGVEGASPFVFTHCDLLSWNVIIKPSPSSAAVSRRSSTLGGSEEPEPAAIVSFIDYEYAMLAPASFDLSNHFVEWGGFDCDASAMHTRSTRRAFISLEIIYAVSAHTRTAHTRSRI</sequence>
<gene>
    <name evidence="4" type="ORF">PMIN01_12136</name>
</gene>
<dbReference type="Proteomes" id="UP000756921">
    <property type="component" value="Unassembled WGS sequence"/>
</dbReference>
<dbReference type="AlphaFoldDB" id="A0A9P6G7K7"/>
<evidence type="ECO:0000256" key="1">
    <source>
        <dbReference type="ARBA" id="ARBA00037883"/>
    </source>
</evidence>
<comment type="pathway">
    <text evidence="1">Phospholipid metabolism; phosphatidylethanolamine biosynthesis; phosphatidylethanolamine from ethanolamine: step 1/3.</text>
</comment>
<evidence type="ECO:0000256" key="3">
    <source>
        <dbReference type="ARBA" id="ARBA00038874"/>
    </source>
</evidence>
<dbReference type="OrthoDB" id="10267235at2759"/>
<dbReference type="SUPFAM" id="SSF56112">
    <property type="entry name" value="Protein kinase-like (PK-like)"/>
    <property type="match status" value="1"/>
</dbReference>
<dbReference type="GO" id="GO:0005737">
    <property type="term" value="C:cytoplasm"/>
    <property type="evidence" value="ECO:0007669"/>
    <property type="project" value="TreeGrafter"/>
</dbReference>
<keyword evidence="4" id="KW-0808">Transferase</keyword>
<dbReference type="GO" id="GO:0006646">
    <property type="term" value="P:phosphatidylethanolamine biosynthetic process"/>
    <property type="evidence" value="ECO:0007669"/>
    <property type="project" value="TreeGrafter"/>
</dbReference>
<dbReference type="GO" id="GO:0004305">
    <property type="term" value="F:ethanolamine kinase activity"/>
    <property type="evidence" value="ECO:0007669"/>
    <property type="project" value="UniProtKB-EC"/>
</dbReference>
<name>A0A9P6G7K7_9PLEO</name>
<keyword evidence="4" id="KW-0418">Kinase</keyword>
<dbReference type="Gene3D" id="3.90.1200.10">
    <property type="match status" value="1"/>
</dbReference>
<keyword evidence="5" id="KW-1185">Reference proteome</keyword>
<reference evidence="4" key="1">
    <citation type="journal article" date="2020" name="Mol. Plant Microbe Interact.">
        <title>Genome Sequence of the Biocontrol Agent Coniothyrium minitans strain Conio (IMI 134523).</title>
        <authorList>
            <person name="Patel D."/>
            <person name="Shittu T.A."/>
            <person name="Baroncelli R."/>
            <person name="Muthumeenakshi S."/>
            <person name="Osborne T.H."/>
            <person name="Janganan T.K."/>
            <person name="Sreenivasaprasad S."/>
        </authorList>
    </citation>
    <scope>NUCLEOTIDE SEQUENCE</scope>
    <source>
        <strain evidence="4">Conio</strain>
    </source>
</reference>
<dbReference type="EMBL" id="WJXW01000015">
    <property type="protein sequence ID" value="KAF9730203.1"/>
    <property type="molecule type" value="Genomic_DNA"/>
</dbReference>
<comment type="caution">
    <text evidence="4">The sequence shown here is derived from an EMBL/GenBank/DDBJ whole genome shotgun (WGS) entry which is preliminary data.</text>
</comment>
<organism evidence="4 5">
    <name type="scientific">Paraphaeosphaeria minitans</name>
    <dbReference type="NCBI Taxonomy" id="565426"/>
    <lineage>
        <taxon>Eukaryota</taxon>
        <taxon>Fungi</taxon>
        <taxon>Dikarya</taxon>
        <taxon>Ascomycota</taxon>
        <taxon>Pezizomycotina</taxon>
        <taxon>Dothideomycetes</taxon>
        <taxon>Pleosporomycetidae</taxon>
        <taxon>Pleosporales</taxon>
        <taxon>Massarineae</taxon>
        <taxon>Didymosphaeriaceae</taxon>
        <taxon>Paraphaeosphaeria</taxon>
    </lineage>
</organism>